<dbReference type="PROSITE" id="PS01071">
    <property type="entry name" value="GRPE"/>
    <property type="match status" value="1"/>
</dbReference>
<comment type="caution">
    <text evidence="8">The sequence shown here is derived from an EMBL/GenBank/DDBJ whole genome shotgun (WGS) entry which is preliminary data.</text>
</comment>
<dbReference type="CDD" id="cd00446">
    <property type="entry name" value="GrpE"/>
    <property type="match status" value="1"/>
</dbReference>
<dbReference type="Pfam" id="PF01025">
    <property type="entry name" value="GrpE"/>
    <property type="match status" value="1"/>
</dbReference>
<name>A0A846YF80_9NOCA</name>
<accession>A0A846YF80</accession>
<dbReference type="SUPFAM" id="SSF51064">
    <property type="entry name" value="Head domain of nucleotide exchange factor GrpE"/>
    <property type="match status" value="1"/>
</dbReference>
<evidence type="ECO:0000256" key="3">
    <source>
        <dbReference type="HAMAP-Rule" id="MF_01151"/>
    </source>
</evidence>
<dbReference type="Proteomes" id="UP000570678">
    <property type="component" value="Unassembled WGS sequence"/>
</dbReference>
<feature type="compositionally biased region" description="Low complexity" evidence="7">
    <location>
        <begin position="216"/>
        <end position="245"/>
    </location>
</feature>
<dbReference type="HAMAP" id="MF_01151">
    <property type="entry name" value="GrpE"/>
    <property type="match status" value="1"/>
</dbReference>
<evidence type="ECO:0000256" key="4">
    <source>
        <dbReference type="RuleBase" id="RU000639"/>
    </source>
</evidence>
<dbReference type="AlphaFoldDB" id="A0A846YF80"/>
<evidence type="ECO:0000256" key="2">
    <source>
        <dbReference type="ARBA" id="ARBA00023186"/>
    </source>
</evidence>
<dbReference type="NCBIfam" id="NF010761">
    <property type="entry name" value="PRK14164.1"/>
    <property type="match status" value="1"/>
</dbReference>
<organism evidence="8 9">
    <name type="scientific">Nocardia flavorosea</name>
    <dbReference type="NCBI Taxonomy" id="53429"/>
    <lineage>
        <taxon>Bacteria</taxon>
        <taxon>Bacillati</taxon>
        <taxon>Actinomycetota</taxon>
        <taxon>Actinomycetes</taxon>
        <taxon>Mycobacteriales</taxon>
        <taxon>Nocardiaceae</taxon>
        <taxon>Nocardia</taxon>
    </lineage>
</organism>
<dbReference type="PANTHER" id="PTHR21237">
    <property type="entry name" value="GRPE PROTEIN"/>
    <property type="match status" value="1"/>
</dbReference>
<feature type="compositionally biased region" description="Low complexity" evidence="7">
    <location>
        <begin position="30"/>
        <end position="43"/>
    </location>
</feature>
<protein>
    <recommendedName>
        <fullName evidence="3 4">Protein GrpE</fullName>
    </recommendedName>
    <alternativeName>
        <fullName evidence="3">HSP-70 cofactor</fullName>
    </alternativeName>
</protein>
<dbReference type="PRINTS" id="PR00773">
    <property type="entry name" value="GRPEPROTEIN"/>
</dbReference>
<dbReference type="Gene3D" id="3.90.20.20">
    <property type="match status" value="1"/>
</dbReference>
<dbReference type="GO" id="GO:0005737">
    <property type="term" value="C:cytoplasm"/>
    <property type="evidence" value="ECO:0007669"/>
    <property type="project" value="UniProtKB-SubCell"/>
</dbReference>
<proteinExistence type="inferred from homology"/>
<dbReference type="InterPro" id="IPR000740">
    <property type="entry name" value="GrpE"/>
</dbReference>
<dbReference type="GO" id="GO:0051082">
    <property type="term" value="F:unfolded protein binding"/>
    <property type="evidence" value="ECO:0007669"/>
    <property type="project" value="TreeGrafter"/>
</dbReference>
<evidence type="ECO:0000256" key="5">
    <source>
        <dbReference type="RuleBase" id="RU004478"/>
    </source>
</evidence>
<keyword evidence="9" id="KW-1185">Reference proteome</keyword>
<feature type="region of interest" description="Disordered" evidence="7">
    <location>
        <begin position="1"/>
        <end position="79"/>
    </location>
</feature>
<dbReference type="InterPro" id="IPR009012">
    <property type="entry name" value="GrpE_head"/>
</dbReference>
<evidence type="ECO:0000313" key="8">
    <source>
        <dbReference type="EMBL" id="NKY56364.1"/>
    </source>
</evidence>
<feature type="coiled-coil region" evidence="6">
    <location>
        <begin position="82"/>
        <end position="109"/>
    </location>
</feature>
<evidence type="ECO:0000256" key="6">
    <source>
        <dbReference type="SAM" id="Coils"/>
    </source>
</evidence>
<evidence type="ECO:0000256" key="1">
    <source>
        <dbReference type="ARBA" id="ARBA00009054"/>
    </source>
</evidence>
<keyword evidence="3" id="KW-0963">Cytoplasm</keyword>
<dbReference type="GO" id="GO:0006457">
    <property type="term" value="P:protein folding"/>
    <property type="evidence" value="ECO:0007669"/>
    <property type="project" value="InterPro"/>
</dbReference>
<dbReference type="EMBL" id="JAAXOT010000004">
    <property type="protein sequence ID" value="NKY56364.1"/>
    <property type="molecule type" value="Genomic_DNA"/>
</dbReference>
<dbReference type="SUPFAM" id="SSF58014">
    <property type="entry name" value="Coiled-coil domain of nucleotide exchange factor GrpE"/>
    <property type="match status" value="1"/>
</dbReference>
<comment type="subcellular location">
    <subcellularLocation>
        <location evidence="3">Cytoplasm</location>
    </subcellularLocation>
</comment>
<comment type="function">
    <text evidence="3 4">Participates actively in the response to hyperosmotic and heat shock by preventing the aggregation of stress-denatured proteins, in association with DnaK and GrpE. It is the nucleotide exchange factor for DnaK and may function as a thermosensor. Unfolded proteins bind initially to DnaJ; upon interaction with the DnaJ-bound protein, DnaK hydrolyzes its bound ATP, resulting in the formation of a stable complex. GrpE releases ADP from DnaK; ATP binding to DnaK triggers the release of the substrate protein, thus completing the reaction cycle. Several rounds of ATP-dependent interactions between DnaJ, DnaK and GrpE are required for fully efficient folding.</text>
</comment>
<comment type="similarity">
    <text evidence="1 3 5">Belongs to the GrpE family.</text>
</comment>
<feature type="region of interest" description="Disordered" evidence="7">
    <location>
        <begin position="214"/>
        <end position="245"/>
    </location>
</feature>
<evidence type="ECO:0000256" key="7">
    <source>
        <dbReference type="SAM" id="MobiDB-lite"/>
    </source>
</evidence>
<feature type="compositionally biased region" description="Basic and acidic residues" evidence="7">
    <location>
        <begin position="15"/>
        <end position="29"/>
    </location>
</feature>
<dbReference type="GO" id="GO:0042803">
    <property type="term" value="F:protein homodimerization activity"/>
    <property type="evidence" value="ECO:0007669"/>
    <property type="project" value="InterPro"/>
</dbReference>
<keyword evidence="2 3" id="KW-0143">Chaperone</keyword>
<dbReference type="GO" id="GO:0051087">
    <property type="term" value="F:protein-folding chaperone binding"/>
    <property type="evidence" value="ECO:0007669"/>
    <property type="project" value="InterPro"/>
</dbReference>
<comment type="subunit">
    <text evidence="3">Homodimer.</text>
</comment>
<gene>
    <name evidence="3 8" type="primary">grpE</name>
    <name evidence="8" type="ORF">HGA15_09410</name>
</gene>
<dbReference type="InterPro" id="IPR013805">
    <property type="entry name" value="GrpE_CC"/>
</dbReference>
<evidence type="ECO:0000313" key="9">
    <source>
        <dbReference type="Proteomes" id="UP000570678"/>
    </source>
</evidence>
<dbReference type="PANTHER" id="PTHR21237:SF23">
    <property type="entry name" value="GRPE PROTEIN HOMOLOG, MITOCHONDRIAL"/>
    <property type="match status" value="1"/>
</dbReference>
<dbReference type="Gene3D" id="2.30.22.10">
    <property type="entry name" value="Head domain of nucleotide exchange factor GrpE"/>
    <property type="match status" value="1"/>
</dbReference>
<reference evidence="8 9" key="1">
    <citation type="submission" date="2020-04" db="EMBL/GenBank/DDBJ databases">
        <title>MicrobeNet Type strains.</title>
        <authorList>
            <person name="Nicholson A.C."/>
        </authorList>
    </citation>
    <scope>NUCLEOTIDE SEQUENCE [LARGE SCALE GENOMIC DNA]</scope>
    <source>
        <strain evidence="8 9">JCM 3332</strain>
    </source>
</reference>
<dbReference type="RefSeq" id="WP_062977657.1">
    <property type="nucleotide sequence ID" value="NZ_JAAXOT010000004.1"/>
</dbReference>
<keyword evidence="6" id="KW-0175">Coiled coil</keyword>
<feature type="compositionally biased region" description="Low complexity" evidence="7">
    <location>
        <begin position="66"/>
        <end position="79"/>
    </location>
</feature>
<sequence>MTNAGKNSEEPISFVDKRKIDPETGEVRDPAGAADAAAPAGDEAVADAEERVAPQAPQSGLDGDGAEAAAEAATAADPAAELAERTADLQRLTAEYTNYRRRVERDRKTAMDTAKAAVVTELLGVLDDLDRAKAHGDLESGPLRSVADKLIEALRKQGLEEFGTEGDAFDPNLHEAVQHEGAGHDPVLGVVMRKGYRFGERVLRHAMVGVTDGVGDTTADTTADAAPAAEAAAAEASDADAGSSN</sequence>
<dbReference type="GO" id="GO:0000774">
    <property type="term" value="F:adenyl-nucleotide exchange factor activity"/>
    <property type="evidence" value="ECO:0007669"/>
    <property type="project" value="InterPro"/>
</dbReference>
<keyword evidence="3 4" id="KW-0346">Stress response</keyword>